<dbReference type="GO" id="GO:0008967">
    <property type="term" value="F:phosphoglycolate phosphatase activity"/>
    <property type="evidence" value="ECO:0007669"/>
    <property type="project" value="TreeGrafter"/>
</dbReference>
<dbReference type="InterPro" id="IPR023198">
    <property type="entry name" value="PGP-like_dom2"/>
</dbReference>
<evidence type="ECO:0000313" key="2">
    <source>
        <dbReference type="Proteomes" id="UP000092573"/>
    </source>
</evidence>
<gene>
    <name evidence="1" type="ORF">AWM70_13045</name>
</gene>
<dbReference type="InterPro" id="IPR006439">
    <property type="entry name" value="HAD-SF_hydro_IA"/>
</dbReference>
<dbReference type="SFLD" id="SFLDG01129">
    <property type="entry name" value="C1.5:_HAD__Beta-PGM__Phosphata"/>
    <property type="match status" value="1"/>
</dbReference>
<dbReference type="OrthoDB" id="9797743at2"/>
<dbReference type="RefSeq" id="WP_068697045.1">
    <property type="nucleotide sequence ID" value="NZ_CP014167.1"/>
</dbReference>
<reference evidence="1 2" key="1">
    <citation type="submission" date="2016-01" db="EMBL/GenBank/DDBJ databases">
        <title>Complete Genome Sequence of Paenibacillus yonginensis DCY84, a novel Plant Growth-Promoting Bacteria with Elicitation of Induced Systemic Resistance.</title>
        <authorList>
            <person name="Kim Y.J."/>
            <person name="Yang D.C."/>
            <person name="Sukweenadhi J."/>
        </authorList>
    </citation>
    <scope>NUCLEOTIDE SEQUENCE [LARGE SCALE GENOMIC DNA]</scope>
    <source>
        <strain evidence="1 2">DCY84</strain>
    </source>
</reference>
<dbReference type="InterPro" id="IPR050155">
    <property type="entry name" value="HAD-like_hydrolase_sf"/>
</dbReference>
<dbReference type="InterPro" id="IPR023214">
    <property type="entry name" value="HAD_sf"/>
</dbReference>
<name>A0A1B1N1W3_9BACL</name>
<dbReference type="InterPro" id="IPR036412">
    <property type="entry name" value="HAD-like_sf"/>
</dbReference>
<organism evidence="1 2">
    <name type="scientific">Paenibacillus yonginensis</name>
    <dbReference type="NCBI Taxonomy" id="1462996"/>
    <lineage>
        <taxon>Bacteria</taxon>
        <taxon>Bacillati</taxon>
        <taxon>Bacillota</taxon>
        <taxon>Bacilli</taxon>
        <taxon>Bacillales</taxon>
        <taxon>Paenibacillaceae</taxon>
        <taxon>Paenibacillus</taxon>
    </lineage>
</organism>
<accession>A0A1B1N1W3</accession>
<dbReference type="SUPFAM" id="SSF56784">
    <property type="entry name" value="HAD-like"/>
    <property type="match status" value="1"/>
</dbReference>
<dbReference type="SFLD" id="SFLDS00003">
    <property type="entry name" value="Haloacid_Dehalogenase"/>
    <property type="match status" value="1"/>
</dbReference>
<proteinExistence type="predicted"/>
<dbReference type="PANTHER" id="PTHR43434:SF1">
    <property type="entry name" value="PHOSPHOGLYCOLATE PHOSPHATASE"/>
    <property type="match status" value="1"/>
</dbReference>
<dbReference type="GO" id="GO:0005829">
    <property type="term" value="C:cytosol"/>
    <property type="evidence" value="ECO:0007669"/>
    <property type="project" value="TreeGrafter"/>
</dbReference>
<dbReference type="PRINTS" id="PR00413">
    <property type="entry name" value="HADHALOGNASE"/>
</dbReference>
<dbReference type="NCBIfam" id="TIGR01549">
    <property type="entry name" value="HAD-SF-IA-v1"/>
    <property type="match status" value="1"/>
</dbReference>
<dbReference type="EMBL" id="CP014167">
    <property type="protein sequence ID" value="ANS75422.1"/>
    <property type="molecule type" value="Genomic_DNA"/>
</dbReference>
<dbReference type="PANTHER" id="PTHR43434">
    <property type="entry name" value="PHOSPHOGLYCOLATE PHOSPHATASE"/>
    <property type="match status" value="1"/>
</dbReference>
<sequence length="261" mass="28015">MFTCTINGKAIPFKGILFDKDGTLLDFLSLWGAWALEVTGLLVKRMEDAGAELLADPLKLLGLTLDDEGRVAGYDPTGPVAMATEEQTVGVLTWQLYTAGVPWNDALRQVRELLAEAMQKVRNERNAKPMPGLKEFLECCRRLGVPLGVVTADQTSEALEHLRWMKLINYFGTVIGTDRVAQGKPAPDMVYLACSELGLLPEEVLVIGDSNGDMQMAKASGAAGAIGFSPGGEAGYLLDADVVIRSYDVINLQAAGSANPN</sequence>
<dbReference type="Pfam" id="PF00702">
    <property type="entry name" value="Hydrolase"/>
    <property type="match status" value="1"/>
</dbReference>
<dbReference type="Gene3D" id="1.10.150.240">
    <property type="entry name" value="Putative phosphatase, domain 2"/>
    <property type="match status" value="1"/>
</dbReference>
<dbReference type="GO" id="GO:0006281">
    <property type="term" value="P:DNA repair"/>
    <property type="evidence" value="ECO:0007669"/>
    <property type="project" value="TreeGrafter"/>
</dbReference>
<dbReference type="STRING" id="1462996.AWM70_13045"/>
<dbReference type="KEGG" id="pyg:AWM70_13045"/>
<keyword evidence="2" id="KW-1185">Reference proteome</keyword>
<dbReference type="AlphaFoldDB" id="A0A1B1N1W3"/>
<protein>
    <submittedName>
        <fullName evidence="1">Haloacid dehalogenase</fullName>
    </submittedName>
</protein>
<evidence type="ECO:0000313" key="1">
    <source>
        <dbReference type="EMBL" id="ANS75422.1"/>
    </source>
</evidence>
<dbReference type="Gene3D" id="3.40.50.1000">
    <property type="entry name" value="HAD superfamily/HAD-like"/>
    <property type="match status" value="1"/>
</dbReference>
<dbReference type="Proteomes" id="UP000092573">
    <property type="component" value="Chromosome"/>
</dbReference>
<dbReference type="NCBIfam" id="TIGR01509">
    <property type="entry name" value="HAD-SF-IA-v3"/>
    <property type="match status" value="1"/>
</dbReference>